<dbReference type="EMBL" id="SEWY01000001">
    <property type="protein sequence ID" value="TBH75504.1"/>
    <property type="molecule type" value="Genomic_DNA"/>
</dbReference>
<keyword evidence="4 5" id="KW-0560">Oxidoreductase</keyword>
<evidence type="ECO:0000256" key="3">
    <source>
        <dbReference type="ARBA" id="ARBA00022746"/>
    </source>
</evidence>
<evidence type="ECO:0000256" key="4">
    <source>
        <dbReference type="ARBA" id="ARBA00023002"/>
    </source>
</evidence>
<dbReference type="Pfam" id="PF01593">
    <property type="entry name" value="Amino_oxidase"/>
    <property type="match status" value="1"/>
</dbReference>
<gene>
    <name evidence="7" type="primary">crtI</name>
    <name evidence="7" type="ORF">EWU20_02675</name>
</gene>
<evidence type="ECO:0000259" key="6">
    <source>
        <dbReference type="Pfam" id="PF01593"/>
    </source>
</evidence>
<keyword evidence="8" id="KW-1185">Reference proteome</keyword>
<evidence type="ECO:0000256" key="1">
    <source>
        <dbReference type="ARBA" id="ARBA00004829"/>
    </source>
</evidence>
<comment type="caution">
    <text evidence="7">The sequence shown here is derived from an EMBL/GenBank/DDBJ whole genome shotgun (WGS) entry which is preliminary data.</text>
</comment>
<dbReference type="AlphaFoldDB" id="A0A4Q9BH79"/>
<organism evidence="7 8">
    <name type="scientific">Aquirufa antheringensis</name>
    <dbReference type="NCBI Taxonomy" id="2516559"/>
    <lineage>
        <taxon>Bacteria</taxon>
        <taxon>Pseudomonadati</taxon>
        <taxon>Bacteroidota</taxon>
        <taxon>Cytophagia</taxon>
        <taxon>Cytophagales</taxon>
        <taxon>Flectobacillaceae</taxon>
        <taxon>Aquirufa</taxon>
    </lineage>
</organism>
<dbReference type="InterPro" id="IPR002937">
    <property type="entry name" value="Amino_oxidase"/>
</dbReference>
<dbReference type="GO" id="GO:0016117">
    <property type="term" value="P:carotenoid biosynthetic process"/>
    <property type="evidence" value="ECO:0007669"/>
    <property type="project" value="UniProtKB-KW"/>
</dbReference>
<keyword evidence="3 5" id="KW-0125">Carotenoid biosynthesis</keyword>
<dbReference type="PANTHER" id="PTHR43734">
    <property type="entry name" value="PHYTOENE DESATURASE"/>
    <property type="match status" value="1"/>
</dbReference>
<dbReference type="InterPro" id="IPR054840">
    <property type="entry name" value="hydcarot_desat_CrtD"/>
</dbReference>
<dbReference type="InterPro" id="IPR036188">
    <property type="entry name" value="FAD/NAD-bd_sf"/>
</dbReference>
<accession>A0A4Q9BH79</accession>
<protein>
    <submittedName>
        <fullName evidence="7">Phytoene desaturase</fullName>
    </submittedName>
</protein>
<feature type="domain" description="Amine oxidase" evidence="6">
    <location>
        <begin position="23"/>
        <end position="483"/>
    </location>
</feature>
<evidence type="ECO:0000313" key="8">
    <source>
        <dbReference type="Proteomes" id="UP000293583"/>
    </source>
</evidence>
<dbReference type="Proteomes" id="UP000293583">
    <property type="component" value="Unassembled WGS sequence"/>
</dbReference>
<comment type="similarity">
    <text evidence="2 5">Belongs to the carotenoid/retinoid oxidoreductase family.</text>
</comment>
<evidence type="ECO:0000313" key="7">
    <source>
        <dbReference type="EMBL" id="TBH75504.1"/>
    </source>
</evidence>
<evidence type="ECO:0000256" key="2">
    <source>
        <dbReference type="ARBA" id="ARBA00006046"/>
    </source>
</evidence>
<dbReference type="SUPFAM" id="SSF51905">
    <property type="entry name" value="FAD/NAD(P)-binding domain"/>
    <property type="match status" value="1"/>
</dbReference>
<dbReference type="GO" id="GO:0016491">
    <property type="term" value="F:oxidoreductase activity"/>
    <property type="evidence" value="ECO:0007669"/>
    <property type="project" value="UniProtKB-KW"/>
</dbReference>
<reference evidence="7 8" key="1">
    <citation type="submission" date="2019-02" db="EMBL/GenBank/DDBJ databases">
        <title>Genome of a new Bacteroidetes strain.</title>
        <authorList>
            <person name="Pitt A."/>
        </authorList>
    </citation>
    <scope>NUCLEOTIDE SEQUENCE [LARGE SCALE GENOMIC DNA]</scope>
    <source>
        <strain evidence="7 8">103A-SOEBACH</strain>
    </source>
</reference>
<sequence>MSKIGIVGSGMGSLGFAIRSAVAGHQVSVFDANSYPGGKLAQIETKGFRFDAGPSLFTMPHLVDELFTLAGKNPRDYFRYERLPEICRYFWEDGTRLQTNAAPAETAAAIASELGESEENVARFLREIGENYHIISELFLDNSLHSLSTWTGAKALKGYLNIPRLGLFNTMHRSHAKRFTNPKTVQLFDRYATYNGSDPYQTPATLSIIPHLEYNIGAFFPKGGIISIPRALHRLAEELGVVFHFNEKVSRITTENHTATGIETEKGNYTFDYIACNADIRPSYTKLLAQEPQPKKLLNQPKSSSGIIFYWGMDRSFNELGVHNIFFSDDYQGEFKTIFEDQTINDDPTIYLHISSKVEKSDAPAGGENWFILMNVPANEGQDWDALVARMRKNVITKLSRNLGVDVEKHIVAEDYLDPRRIEARTSSAGGALYGNASNNRFAAFLRHPNYRKAIKNLYWVGGSVHPGGGIPLCLSSAKIAAKLFAENA</sequence>
<comment type="pathway">
    <text evidence="1 5">Carotenoid biosynthesis.</text>
</comment>
<name>A0A4Q9BH79_9BACT</name>
<dbReference type="InterPro" id="IPR014105">
    <property type="entry name" value="Carotenoid/retinoid_OxRdtase"/>
</dbReference>
<dbReference type="RefSeq" id="WP_130922625.1">
    <property type="nucleotide sequence ID" value="NZ_JAANOM010000002.1"/>
</dbReference>
<dbReference type="NCBIfam" id="TIGR02734">
    <property type="entry name" value="crtI_fam"/>
    <property type="match status" value="1"/>
</dbReference>
<dbReference type="Gene3D" id="3.50.50.60">
    <property type="entry name" value="FAD/NAD(P)-binding domain"/>
    <property type="match status" value="2"/>
</dbReference>
<dbReference type="OrthoDB" id="9774675at2"/>
<evidence type="ECO:0000256" key="5">
    <source>
        <dbReference type="RuleBase" id="RU362075"/>
    </source>
</evidence>
<proteinExistence type="inferred from homology"/>
<dbReference type="NCBIfam" id="NF042421">
    <property type="entry name" value="hydcarot_desat_CrtD"/>
    <property type="match status" value="1"/>
</dbReference>
<dbReference type="PANTHER" id="PTHR43734:SF7">
    <property type="entry name" value="4,4'-DIAPONEUROSPORENE OXYGENASE"/>
    <property type="match status" value="1"/>
</dbReference>